<dbReference type="InterPro" id="IPR012349">
    <property type="entry name" value="Split_barrel_FMN-bd"/>
</dbReference>
<protein>
    <recommendedName>
        <fullName evidence="5">DUF2470 domain-containing protein</fullName>
    </recommendedName>
</protein>
<dbReference type="InterPro" id="IPR037119">
    <property type="entry name" value="Haem_oxidase_HugZ-like_sf"/>
</dbReference>
<feature type="domain" description="DUF2470" evidence="2">
    <location>
        <begin position="164"/>
        <end position="234"/>
    </location>
</feature>
<keyword evidence="4" id="KW-1185">Reference proteome</keyword>
<dbReference type="EMBL" id="JAVDPW010000009">
    <property type="protein sequence ID" value="MDR6292639.1"/>
    <property type="molecule type" value="Genomic_DNA"/>
</dbReference>
<name>A0ABU1JYM1_9PROT</name>
<dbReference type="Gene3D" id="3.20.180.10">
    <property type="entry name" value="PNP-oxidase-like"/>
    <property type="match status" value="1"/>
</dbReference>
<comment type="caution">
    <text evidence="3">The sequence shown here is derived from an EMBL/GenBank/DDBJ whole genome shotgun (WGS) entry which is preliminary data.</text>
</comment>
<dbReference type="Gene3D" id="2.30.110.10">
    <property type="entry name" value="Electron Transport, Fmn-binding Protein, Chain A"/>
    <property type="match status" value="1"/>
</dbReference>
<evidence type="ECO:0008006" key="5">
    <source>
        <dbReference type="Google" id="ProtNLM"/>
    </source>
</evidence>
<feature type="domain" description="Pyridoxamine 5'-phosphate oxidase N-terminal" evidence="1">
    <location>
        <begin position="14"/>
        <end position="137"/>
    </location>
</feature>
<dbReference type="PANTHER" id="PTHR13343:SF17">
    <property type="entry name" value="CELLULAR REPRESSOR OF E1A-STIMULATED GENES, ISOFORM A"/>
    <property type="match status" value="1"/>
</dbReference>
<dbReference type="Pfam" id="PF10615">
    <property type="entry name" value="DUF2470"/>
    <property type="match status" value="1"/>
</dbReference>
<dbReference type="InterPro" id="IPR019595">
    <property type="entry name" value="DUF2470"/>
</dbReference>
<dbReference type="InterPro" id="IPR011576">
    <property type="entry name" value="Pyridox_Oxase_N"/>
</dbReference>
<reference evidence="3 4" key="1">
    <citation type="submission" date="2023-07" db="EMBL/GenBank/DDBJ databases">
        <title>Sorghum-associated microbial communities from plants grown in Nebraska, USA.</title>
        <authorList>
            <person name="Schachtman D."/>
        </authorList>
    </citation>
    <scope>NUCLEOTIDE SEQUENCE [LARGE SCALE GENOMIC DNA]</scope>
    <source>
        <strain evidence="3 4">584</strain>
    </source>
</reference>
<proteinExistence type="predicted"/>
<dbReference type="PANTHER" id="PTHR13343">
    <property type="entry name" value="CREG1 PROTEIN"/>
    <property type="match status" value="1"/>
</dbReference>
<dbReference type="RefSeq" id="WP_309798898.1">
    <property type="nucleotide sequence ID" value="NZ_JAVDPW010000009.1"/>
</dbReference>
<sequence>MTSQDAGPAAGPSERARTLLRRLDRGALATLDADGGPYASLVLAATDPAGHPLLLISRLAEHTGNLDRDARAALLLDGTAGLDQPLTGPRLTVSGRAEPVVDPALRGRYLARHPDAAGYADFQDFGLWRIRVERGHMIAGFGAIHRLDAAELLVDPPAALTGAEAGIIAHMNDDHADAIDLYAHVLLGQAGEGWRMTGIDTDGADLRRGGAVARLAFAAPVTDADSARKELVRLVRHARSGGLAD</sequence>
<dbReference type="SUPFAM" id="SSF50475">
    <property type="entry name" value="FMN-binding split barrel"/>
    <property type="match status" value="1"/>
</dbReference>
<organism evidence="3 4">
    <name type="scientific">Inquilinus ginsengisoli</name>
    <dbReference type="NCBI Taxonomy" id="363840"/>
    <lineage>
        <taxon>Bacteria</taxon>
        <taxon>Pseudomonadati</taxon>
        <taxon>Pseudomonadota</taxon>
        <taxon>Alphaproteobacteria</taxon>
        <taxon>Rhodospirillales</taxon>
        <taxon>Rhodospirillaceae</taxon>
        <taxon>Inquilinus</taxon>
    </lineage>
</organism>
<gene>
    <name evidence="3" type="ORF">E9232_005179</name>
</gene>
<dbReference type="Pfam" id="PF01243">
    <property type="entry name" value="PNPOx_N"/>
    <property type="match status" value="1"/>
</dbReference>
<dbReference type="Proteomes" id="UP001262410">
    <property type="component" value="Unassembled WGS sequence"/>
</dbReference>
<evidence type="ECO:0000313" key="4">
    <source>
        <dbReference type="Proteomes" id="UP001262410"/>
    </source>
</evidence>
<accession>A0ABU1JYM1</accession>
<evidence type="ECO:0000313" key="3">
    <source>
        <dbReference type="EMBL" id="MDR6292639.1"/>
    </source>
</evidence>
<evidence type="ECO:0000259" key="2">
    <source>
        <dbReference type="Pfam" id="PF10615"/>
    </source>
</evidence>
<evidence type="ECO:0000259" key="1">
    <source>
        <dbReference type="Pfam" id="PF01243"/>
    </source>
</evidence>